<dbReference type="AlphaFoldDB" id="T1KYB1"/>
<evidence type="ECO:0000256" key="6">
    <source>
        <dbReference type="PROSITE-ProRule" id="PRU00089"/>
    </source>
</evidence>
<feature type="compositionally biased region" description="Polar residues" evidence="7">
    <location>
        <begin position="686"/>
        <end position="695"/>
    </location>
</feature>
<keyword evidence="3 6" id="KW-0238">DNA-binding</keyword>
<evidence type="ECO:0000256" key="2">
    <source>
        <dbReference type="ARBA" id="ARBA00023015"/>
    </source>
</evidence>
<dbReference type="PROSITE" id="PS50039">
    <property type="entry name" value="FORK_HEAD_3"/>
    <property type="match status" value="1"/>
</dbReference>
<dbReference type="GO" id="GO:0000981">
    <property type="term" value="F:DNA-binding transcription factor activity, RNA polymerase II-specific"/>
    <property type="evidence" value="ECO:0007669"/>
    <property type="project" value="TreeGrafter"/>
</dbReference>
<dbReference type="InterPro" id="IPR001766">
    <property type="entry name" value="Fork_head_dom"/>
</dbReference>
<dbReference type="PROSITE" id="PS00658">
    <property type="entry name" value="FORK_HEAD_2"/>
    <property type="match status" value="1"/>
</dbReference>
<dbReference type="FunFam" id="1.10.10.10:FF:000030">
    <property type="entry name" value="Forkhead box protein K2"/>
    <property type="match status" value="1"/>
</dbReference>
<dbReference type="PROSITE" id="PS00657">
    <property type="entry name" value="FORK_HEAD_1"/>
    <property type="match status" value="1"/>
</dbReference>
<proteinExistence type="predicted"/>
<dbReference type="FunFam" id="2.60.200.20:FF:000031">
    <property type="entry name" value="Forkhead box protein K1"/>
    <property type="match status" value="1"/>
</dbReference>
<dbReference type="Gene3D" id="1.10.10.10">
    <property type="entry name" value="Winged helix-like DNA-binding domain superfamily/Winged helix DNA-binding domain"/>
    <property type="match status" value="1"/>
</dbReference>
<dbReference type="GO" id="GO:0000978">
    <property type="term" value="F:RNA polymerase II cis-regulatory region sequence-specific DNA binding"/>
    <property type="evidence" value="ECO:0007669"/>
    <property type="project" value="TreeGrafter"/>
</dbReference>
<feature type="DNA-binding region" description="Fork-head" evidence="6">
    <location>
        <begin position="305"/>
        <end position="400"/>
    </location>
</feature>
<dbReference type="SMART" id="SM00240">
    <property type="entry name" value="FHA"/>
    <property type="match status" value="1"/>
</dbReference>
<feature type="region of interest" description="Disordered" evidence="7">
    <location>
        <begin position="140"/>
        <end position="159"/>
    </location>
</feature>
<dbReference type="InterPro" id="IPR000253">
    <property type="entry name" value="FHA_dom"/>
</dbReference>
<feature type="compositionally biased region" description="Polar residues" evidence="7">
    <location>
        <begin position="405"/>
        <end position="417"/>
    </location>
</feature>
<dbReference type="SMART" id="SM00339">
    <property type="entry name" value="FH"/>
    <property type="match status" value="1"/>
</dbReference>
<dbReference type="OrthoDB" id="691130at2759"/>
<dbReference type="Pfam" id="PF00498">
    <property type="entry name" value="FHA"/>
    <property type="match status" value="1"/>
</dbReference>
<dbReference type="InterPro" id="IPR008984">
    <property type="entry name" value="SMAD_FHA_dom_sf"/>
</dbReference>
<feature type="compositionally biased region" description="Polar residues" evidence="7">
    <location>
        <begin position="185"/>
        <end position="208"/>
    </location>
</feature>
<evidence type="ECO:0000313" key="10">
    <source>
        <dbReference type="EnsemblMetazoa" id="tetur27g00040.1"/>
    </source>
</evidence>
<name>T1KYB1_TETUR</name>
<keyword evidence="5 6" id="KW-0539">Nucleus</keyword>
<feature type="region of interest" description="Disordered" evidence="7">
    <location>
        <begin position="401"/>
        <end position="463"/>
    </location>
</feature>
<reference evidence="11" key="1">
    <citation type="submission" date="2011-08" db="EMBL/GenBank/DDBJ databases">
        <authorList>
            <person name="Rombauts S."/>
        </authorList>
    </citation>
    <scope>NUCLEOTIDE SEQUENCE</scope>
    <source>
        <strain evidence="11">London</strain>
    </source>
</reference>
<dbReference type="InterPro" id="IPR030456">
    <property type="entry name" value="TF_fork_head_CS_2"/>
</dbReference>
<dbReference type="Gene3D" id="2.60.200.20">
    <property type="match status" value="1"/>
</dbReference>
<evidence type="ECO:0000259" key="9">
    <source>
        <dbReference type="PROSITE" id="PS50039"/>
    </source>
</evidence>
<keyword evidence="2" id="KW-0805">Transcription regulation</keyword>
<dbReference type="Proteomes" id="UP000015104">
    <property type="component" value="Unassembled WGS sequence"/>
</dbReference>
<keyword evidence="4" id="KW-0804">Transcription</keyword>
<dbReference type="InterPro" id="IPR018122">
    <property type="entry name" value="TF_fork_head_CS_1"/>
</dbReference>
<feature type="domain" description="FHA" evidence="8">
    <location>
        <begin position="55"/>
        <end position="107"/>
    </location>
</feature>
<dbReference type="OMA" id="MGDNDAN"/>
<dbReference type="Pfam" id="PF00250">
    <property type="entry name" value="Forkhead"/>
    <property type="match status" value="1"/>
</dbReference>
<dbReference type="InterPro" id="IPR036390">
    <property type="entry name" value="WH_DNA-bd_sf"/>
</dbReference>
<feature type="compositionally biased region" description="Low complexity" evidence="7">
    <location>
        <begin position="143"/>
        <end position="153"/>
    </location>
</feature>
<feature type="compositionally biased region" description="Polar residues" evidence="7">
    <location>
        <begin position="244"/>
        <end position="292"/>
    </location>
</feature>
<dbReference type="EMBL" id="CAEY01000711">
    <property type="status" value="NOT_ANNOTATED_CDS"/>
    <property type="molecule type" value="Genomic_DNA"/>
</dbReference>
<dbReference type="PANTHER" id="PTHR45881">
    <property type="entry name" value="CHECKPOINT SUPPRESSOR 1-LIKE, ISOFORM A-RELATED"/>
    <property type="match status" value="1"/>
</dbReference>
<dbReference type="PROSITE" id="PS50006">
    <property type="entry name" value="FHA_DOMAIN"/>
    <property type="match status" value="1"/>
</dbReference>
<accession>T1KYB1</accession>
<evidence type="ECO:0000256" key="1">
    <source>
        <dbReference type="ARBA" id="ARBA00004123"/>
    </source>
</evidence>
<evidence type="ECO:0000256" key="5">
    <source>
        <dbReference type="ARBA" id="ARBA00023242"/>
    </source>
</evidence>
<feature type="region of interest" description="Disordered" evidence="7">
    <location>
        <begin position="244"/>
        <end position="303"/>
    </location>
</feature>
<dbReference type="EnsemblMetazoa" id="tetur27g00040.1">
    <property type="protein sequence ID" value="tetur27g00040.1"/>
    <property type="gene ID" value="tetur27g00040"/>
</dbReference>
<dbReference type="GO" id="GO:0045893">
    <property type="term" value="P:positive regulation of DNA-templated transcription"/>
    <property type="evidence" value="ECO:0007669"/>
    <property type="project" value="UniProtKB-ARBA"/>
</dbReference>
<evidence type="ECO:0008006" key="12">
    <source>
        <dbReference type="Google" id="ProtNLM"/>
    </source>
</evidence>
<evidence type="ECO:0000256" key="3">
    <source>
        <dbReference type="ARBA" id="ARBA00023125"/>
    </source>
</evidence>
<feature type="region of interest" description="Disordered" evidence="7">
    <location>
        <begin position="674"/>
        <end position="708"/>
    </location>
</feature>
<dbReference type="HOGENOM" id="CLU_022344_1_1_1"/>
<dbReference type="PANTHER" id="PTHR45881:SF7">
    <property type="entry name" value="CHECKPOINT SUPPRESSOR 1-LIKE, ISOFORM A-RELATED"/>
    <property type="match status" value="1"/>
</dbReference>
<evidence type="ECO:0000313" key="11">
    <source>
        <dbReference type="Proteomes" id="UP000015104"/>
    </source>
</evidence>
<dbReference type="SUPFAM" id="SSF49879">
    <property type="entry name" value="SMAD/FHA domain"/>
    <property type="match status" value="1"/>
</dbReference>
<dbReference type="CDD" id="cd22688">
    <property type="entry name" value="FHA_FOXK"/>
    <property type="match status" value="1"/>
</dbReference>
<dbReference type="InterPro" id="IPR036388">
    <property type="entry name" value="WH-like_DNA-bd_sf"/>
</dbReference>
<sequence length="708" mass="76627">MSSVSEDAWALLALKSSSSPSSPSRIYNKNGHDTGKPIAKLETRDFEYMIRQKRIIIGRNSSNGDVDVNMGNSSFISRSHIEIYYEAPYFFMICNGKNGVFVDGAFQRKSAPPLLLPKQCVLRFPSTNIKLIFQSLVDEKGNENSNTSNGNGKDLLTREPHKMAPLRVNISEPSEPDLASPIPSPTGTISAANSCPTSPRSGSRYRNSGVTSDLQAMVEYAAAAVTSEEHRVQANMIVTSVTTDNSNSANKSLGINSNLSSSQTSNHDYYSQSSSTLSHCQVAANESVSDSPSVRGGNGEIDETKPPYSYAQLIVQAISSASDKQLTLSGIYSFITKNYPYYRTADKGWQNSIRHNLSLNRYFVKVARSQEEPGKGSFWRIDPSSEPKLVEQAFKRRRQRPISCFRNQMSSSRSAPASPNHLGGGGGNGSGLVTPDSLSREPSPSPEIVENDANQLMGPPTASFLTVPSDYKLSNKSAPGSPAGITITTDSGVFTSTGVTQFQKKEIIFPSGNNRNSSPRAIAVDNNTVILQSTLKSTHQSVNPGQTSTVIVQTPQVTSENHLVEYVTNVPGSNSSVISRVYGSEGNAYVTAPTTISEVVTTTVSASKRPYETPIEDVNDEKDEFHNLDEENESALQAKKLKPDDELIPEVETFATTTVTVGTTTIIPTPESITTTITTSPTTTIDESNNNNDVSVFSPDFKKSLQSN</sequence>
<evidence type="ECO:0000256" key="4">
    <source>
        <dbReference type="ARBA" id="ARBA00023163"/>
    </source>
</evidence>
<protein>
    <recommendedName>
        <fullName evidence="12">Fork-head domain-containing protein</fullName>
    </recommendedName>
</protein>
<evidence type="ECO:0000259" key="8">
    <source>
        <dbReference type="PROSITE" id="PS50006"/>
    </source>
</evidence>
<gene>
    <name evidence="10" type="primary">107368498</name>
</gene>
<dbReference type="GO" id="GO:0005634">
    <property type="term" value="C:nucleus"/>
    <property type="evidence" value="ECO:0007669"/>
    <property type="project" value="UniProtKB-SubCell"/>
</dbReference>
<feature type="domain" description="Fork-head" evidence="9">
    <location>
        <begin position="305"/>
        <end position="400"/>
    </location>
</feature>
<feature type="region of interest" description="Disordered" evidence="7">
    <location>
        <begin position="171"/>
        <end position="208"/>
    </location>
</feature>
<dbReference type="SUPFAM" id="SSF46785">
    <property type="entry name" value="Winged helix' DNA-binding domain"/>
    <property type="match status" value="1"/>
</dbReference>
<comment type="subcellular location">
    <subcellularLocation>
        <location evidence="1 6">Nucleus</location>
    </subcellularLocation>
</comment>
<dbReference type="STRING" id="32264.T1KYB1"/>
<dbReference type="eggNOG" id="KOG2294">
    <property type="taxonomic scope" value="Eukaryota"/>
</dbReference>
<evidence type="ECO:0000256" key="7">
    <source>
        <dbReference type="SAM" id="MobiDB-lite"/>
    </source>
</evidence>
<dbReference type="PRINTS" id="PR00053">
    <property type="entry name" value="FORKHEAD"/>
</dbReference>
<reference evidence="10" key="2">
    <citation type="submission" date="2015-06" db="UniProtKB">
        <authorList>
            <consortium name="EnsemblMetazoa"/>
        </authorList>
    </citation>
    <scope>IDENTIFICATION</scope>
</reference>
<dbReference type="KEGG" id="tut:107368498"/>
<feature type="compositionally biased region" description="Low complexity" evidence="7">
    <location>
        <begin position="674"/>
        <end position="685"/>
    </location>
</feature>
<organism evidence="10 11">
    <name type="scientific">Tetranychus urticae</name>
    <name type="common">Two-spotted spider mite</name>
    <dbReference type="NCBI Taxonomy" id="32264"/>
    <lineage>
        <taxon>Eukaryota</taxon>
        <taxon>Metazoa</taxon>
        <taxon>Ecdysozoa</taxon>
        <taxon>Arthropoda</taxon>
        <taxon>Chelicerata</taxon>
        <taxon>Arachnida</taxon>
        <taxon>Acari</taxon>
        <taxon>Acariformes</taxon>
        <taxon>Trombidiformes</taxon>
        <taxon>Prostigmata</taxon>
        <taxon>Eleutherengona</taxon>
        <taxon>Raphignathae</taxon>
        <taxon>Tetranychoidea</taxon>
        <taxon>Tetranychidae</taxon>
        <taxon>Tetranychus</taxon>
    </lineage>
</organism>
<keyword evidence="11" id="KW-1185">Reference proteome</keyword>